<keyword evidence="3" id="KW-1185">Reference proteome</keyword>
<protein>
    <recommendedName>
        <fullName evidence="1">VWFD domain-containing protein</fullName>
    </recommendedName>
</protein>
<dbReference type="InterPro" id="IPR001846">
    <property type="entry name" value="VWF_type-D"/>
</dbReference>
<name>A0A2T7NPQ7_POMCA</name>
<dbReference type="EMBL" id="PZQS01000010">
    <property type="protein sequence ID" value="PVD23151.1"/>
    <property type="molecule type" value="Genomic_DNA"/>
</dbReference>
<sequence length="381" mass="41001">MYVIETSFDTHNRSLGLLGIPSRDHGDDFMMPAGRLAPDSATFLSSYELSGQQECRNITPASFYSVCPAVVQFCAQTFLKPQSALSQCFAYVDPSQFYELCLRQGCAEGPSTVNSSCNIVHSYLKLCSRRTEVDISSQLVAANCGTCAASTASLTGKVDIVLCMVLSERGVNTVDPREVLENFAELVEVSDSRLGLVQGEGGKARALLFDGELFVSAREAKDKSSVTMDAVATDPATVTAILRAADYPFRADARRLLVLVTDTQHEACCTSDSESLARAQEKVLRSGVSVILASDDAHLADQQVTGVTWDKKSLGGGINCAGTTGEESHGLWMSLDILERGKAERLRKLNKLFLRSGTGVSTISLLLDTNFSPSIHDVSTL</sequence>
<dbReference type="PANTHER" id="PTHR37860:SF2">
    <property type="entry name" value="VITELLOGENIN DOMAIN-CONTAINING PROTEIN"/>
    <property type="match status" value="1"/>
</dbReference>
<dbReference type="STRING" id="400727.A0A2T7NPQ7"/>
<organism evidence="2 3">
    <name type="scientific">Pomacea canaliculata</name>
    <name type="common">Golden apple snail</name>
    <dbReference type="NCBI Taxonomy" id="400727"/>
    <lineage>
        <taxon>Eukaryota</taxon>
        <taxon>Metazoa</taxon>
        <taxon>Spiralia</taxon>
        <taxon>Lophotrochozoa</taxon>
        <taxon>Mollusca</taxon>
        <taxon>Gastropoda</taxon>
        <taxon>Caenogastropoda</taxon>
        <taxon>Architaenioglossa</taxon>
        <taxon>Ampullarioidea</taxon>
        <taxon>Ampullariidae</taxon>
        <taxon>Pomacea</taxon>
    </lineage>
</organism>
<dbReference type="Pfam" id="PF08742">
    <property type="entry name" value="C8"/>
    <property type="match status" value="1"/>
</dbReference>
<reference evidence="2 3" key="1">
    <citation type="submission" date="2018-04" db="EMBL/GenBank/DDBJ databases">
        <title>The genome of golden apple snail Pomacea canaliculata provides insight into stress tolerance and invasive adaptation.</title>
        <authorList>
            <person name="Liu C."/>
            <person name="Liu B."/>
            <person name="Ren Y."/>
            <person name="Zhang Y."/>
            <person name="Wang H."/>
            <person name="Li S."/>
            <person name="Jiang F."/>
            <person name="Yin L."/>
            <person name="Zhang G."/>
            <person name="Qian W."/>
            <person name="Fan W."/>
        </authorList>
    </citation>
    <scope>NUCLEOTIDE SEQUENCE [LARGE SCALE GENOMIC DNA]</scope>
    <source>
        <strain evidence="2">SZHN2017</strain>
        <tissue evidence="2">Muscle</tissue>
    </source>
</reference>
<dbReference type="PANTHER" id="PTHR37860">
    <property type="entry name" value="AGAP008810-PA"/>
    <property type="match status" value="1"/>
</dbReference>
<dbReference type="Proteomes" id="UP000245119">
    <property type="component" value="Linkage Group LG10"/>
</dbReference>
<dbReference type="AlphaFoldDB" id="A0A2T7NPQ7"/>
<proteinExistence type="predicted"/>
<evidence type="ECO:0000313" key="2">
    <source>
        <dbReference type="EMBL" id="PVD23151.1"/>
    </source>
</evidence>
<gene>
    <name evidence="2" type="ORF">C0Q70_16414</name>
</gene>
<dbReference type="PROSITE" id="PS51233">
    <property type="entry name" value="VWFD"/>
    <property type="match status" value="1"/>
</dbReference>
<feature type="domain" description="VWFD" evidence="1">
    <location>
        <begin position="1"/>
        <end position="56"/>
    </location>
</feature>
<evidence type="ECO:0000259" key="1">
    <source>
        <dbReference type="PROSITE" id="PS51233"/>
    </source>
</evidence>
<accession>A0A2T7NPQ7</accession>
<comment type="caution">
    <text evidence="2">The sequence shown here is derived from an EMBL/GenBank/DDBJ whole genome shotgun (WGS) entry which is preliminary data.</text>
</comment>
<dbReference type="InterPro" id="IPR014853">
    <property type="entry name" value="VWF/SSPO/ZAN-like_Cys-rich_dom"/>
</dbReference>
<evidence type="ECO:0000313" key="3">
    <source>
        <dbReference type="Proteomes" id="UP000245119"/>
    </source>
</evidence>